<dbReference type="GO" id="GO:0005789">
    <property type="term" value="C:endoplasmic reticulum membrane"/>
    <property type="evidence" value="ECO:0007669"/>
    <property type="project" value="TreeGrafter"/>
</dbReference>
<keyword evidence="12" id="KW-1185">Reference proteome</keyword>
<keyword evidence="7" id="KW-0443">Lipid metabolism</keyword>
<dbReference type="AlphaFoldDB" id="A0AAV2BU05"/>
<reference evidence="11 12" key="1">
    <citation type="submission" date="2024-04" db="EMBL/GenBank/DDBJ databases">
        <authorList>
            <person name="Rising A."/>
            <person name="Reimegard J."/>
            <person name="Sonavane S."/>
            <person name="Akerstrom W."/>
            <person name="Nylinder S."/>
            <person name="Hedman E."/>
            <person name="Kallberg Y."/>
        </authorList>
    </citation>
    <scope>NUCLEOTIDE SEQUENCE [LARGE SCALE GENOMIC DNA]</scope>
</reference>
<evidence type="ECO:0000256" key="7">
    <source>
        <dbReference type="ARBA" id="ARBA00023098"/>
    </source>
</evidence>
<comment type="caution">
    <text evidence="11">The sequence shown here is derived from an EMBL/GenBank/DDBJ whole genome shotgun (WGS) entry which is preliminary data.</text>
</comment>
<evidence type="ECO:0000256" key="3">
    <source>
        <dbReference type="ARBA" id="ARBA00022679"/>
    </source>
</evidence>
<comment type="similarity">
    <text evidence="2">Belongs to the sphingomyelin synthase family.</text>
</comment>
<evidence type="ECO:0000256" key="6">
    <source>
        <dbReference type="ARBA" id="ARBA00022989"/>
    </source>
</evidence>
<evidence type="ECO:0000256" key="1">
    <source>
        <dbReference type="ARBA" id="ARBA00004141"/>
    </source>
</evidence>
<dbReference type="Pfam" id="PF14360">
    <property type="entry name" value="PAP2_C"/>
    <property type="match status" value="1"/>
</dbReference>
<proteinExistence type="inferred from homology"/>
<evidence type="ECO:0000259" key="10">
    <source>
        <dbReference type="Pfam" id="PF14360"/>
    </source>
</evidence>
<dbReference type="InterPro" id="IPR045221">
    <property type="entry name" value="Sphingomyelin_synth-like"/>
</dbReference>
<dbReference type="Proteomes" id="UP001497382">
    <property type="component" value="Unassembled WGS sequence"/>
</dbReference>
<dbReference type="InterPro" id="IPR025749">
    <property type="entry name" value="Sphingomyelin_synth-like_dom"/>
</dbReference>
<dbReference type="GO" id="GO:0047493">
    <property type="term" value="F:ceramide cholinephosphotransferase activity"/>
    <property type="evidence" value="ECO:0007669"/>
    <property type="project" value="TreeGrafter"/>
</dbReference>
<gene>
    <name evidence="11" type="ORF">LARSCL_LOCUS21300</name>
</gene>
<dbReference type="GO" id="GO:0000139">
    <property type="term" value="C:Golgi membrane"/>
    <property type="evidence" value="ECO:0007669"/>
    <property type="project" value="TreeGrafter"/>
</dbReference>
<feature type="transmembrane region" description="Helical" evidence="9">
    <location>
        <begin position="115"/>
        <end position="132"/>
    </location>
</feature>
<keyword evidence="5" id="KW-0746">Sphingolipid metabolism</keyword>
<sequence length="263" mass="31359">MVYFFSVTWITAIVMVIVHDRVPDMQTYPPLPDIFLDNIPYMPWAFSMCELTGIILFLIWMAILFFHKHRYDTHFFVSLYLYVSLKLVIVYILAPYTSLFFICSELYNGEWRDKIRTAFLIWLGGGMSIQGVRTCGDYMFSGHTVALTLLNFFITEYTPRSMYYLHTFTWVLNIFGIFFILAGHEHYSIDIFIAFYISTRLFLYYHALANNRAFVRDDRRRTRIWFPLFYFFESGVDGPVPNEYEWPVSIPEKVQRLVSQFFV</sequence>
<protein>
    <recommendedName>
        <fullName evidence="10">Sphingomyelin synthase-like domain-containing protein</fullName>
    </recommendedName>
</protein>
<dbReference type="PANTHER" id="PTHR21290:SF25">
    <property type="entry name" value="SPHINGOMYELIN SYNTHASE-RELATED PROTEIN 1"/>
    <property type="match status" value="1"/>
</dbReference>
<feature type="transmembrane region" description="Helical" evidence="9">
    <location>
        <begin position="162"/>
        <end position="181"/>
    </location>
</feature>
<evidence type="ECO:0000256" key="9">
    <source>
        <dbReference type="SAM" id="Phobius"/>
    </source>
</evidence>
<dbReference type="GO" id="GO:0033188">
    <property type="term" value="F:sphingomyelin synthase activity"/>
    <property type="evidence" value="ECO:0007669"/>
    <property type="project" value="TreeGrafter"/>
</dbReference>
<feature type="domain" description="Sphingomyelin synthase-like" evidence="10">
    <location>
        <begin position="134"/>
        <end position="207"/>
    </location>
</feature>
<comment type="subcellular location">
    <subcellularLocation>
        <location evidence="1">Membrane</location>
        <topology evidence="1">Multi-pass membrane protein</topology>
    </subcellularLocation>
</comment>
<dbReference type="GO" id="GO:0046513">
    <property type="term" value="P:ceramide biosynthetic process"/>
    <property type="evidence" value="ECO:0007669"/>
    <property type="project" value="TreeGrafter"/>
</dbReference>
<organism evidence="11 12">
    <name type="scientific">Larinioides sclopetarius</name>
    <dbReference type="NCBI Taxonomy" id="280406"/>
    <lineage>
        <taxon>Eukaryota</taxon>
        <taxon>Metazoa</taxon>
        <taxon>Ecdysozoa</taxon>
        <taxon>Arthropoda</taxon>
        <taxon>Chelicerata</taxon>
        <taxon>Arachnida</taxon>
        <taxon>Araneae</taxon>
        <taxon>Araneomorphae</taxon>
        <taxon>Entelegynae</taxon>
        <taxon>Araneoidea</taxon>
        <taxon>Araneidae</taxon>
        <taxon>Larinioides</taxon>
    </lineage>
</organism>
<feature type="transmembrane region" description="Helical" evidence="9">
    <location>
        <begin position="79"/>
        <end position="103"/>
    </location>
</feature>
<evidence type="ECO:0000313" key="11">
    <source>
        <dbReference type="EMBL" id="CAL1299357.1"/>
    </source>
</evidence>
<keyword evidence="6 9" id="KW-1133">Transmembrane helix</keyword>
<accession>A0AAV2BU05</accession>
<feature type="transmembrane region" description="Helical" evidence="9">
    <location>
        <begin position="187"/>
        <end position="207"/>
    </location>
</feature>
<evidence type="ECO:0000313" key="12">
    <source>
        <dbReference type="Proteomes" id="UP001497382"/>
    </source>
</evidence>
<feature type="transmembrane region" description="Helical" evidence="9">
    <location>
        <begin position="6"/>
        <end position="23"/>
    </location>
</feature>
<feature type="transmembrane region" description="Helical" evidence="9">
    <location>
        <begin position="44"/>
        <end position="67"/>
    </location>
</feature>
<dbReference type="GO" id="GO:0005886">
    <property type="term" value="C:plasma membrane"/>
    <property type="evidence" value="ECO:0007669"/>
    <property type="project" value="TreeGrafter"/>
</dbReference>
<evidence type="ECO:0000256" key="5">
    <source>
        <dbReference type="ARBA" id="ARBA00022919"/>
    </source>
</evidence>
<dbReference type="EMBL" id="CAXIEN010000495">
    <property type="protein sequence ID" value="CAL1299357.1"/>
    <property type="molecule type" value="Genomic_DNA"/>
</dbReference>
<evidence type="ECO:0000256" key="4">
    <source>
        <dbReference type="ARBA" id="ARBA00022692"/>
    </source>
</evidence>
<evidence type="ECO:0000256" key="2">
    <source>
        <dbReference type="ARBA" id="ARBA00005441"/>
    </source>
</evidence>
<keyword evidence="3" id="KW-0808">Transferase</keyword>
<keyword evidence="4 9" id="KW-0812">Transmembrane</keyword>
<keyword evidence="8 9" id="KW-0472">Membrane</keyword>
<dbReference type="PANTHER" id="PTHR21290">
    <property type="entry name" value="SPHINGOMYELIN SYNTHETASE"/>
    <property type="match status" value="1"/>
</dbReference>
<name>A0AAV2BU05_9ARAC</name>
<evidence type="ECO:0000256" key="8">
    <source>
        <dbReference type="ARBA" id="ARBA00023136"/>
    </source>
</evidence>